<dbReference type="EMBL" id="CP136600">
    <property type="protein sequence ID" value="WOH37178.1"/>
    <property type="molecule type" value="Genomic_DNA"/>
</dbReference>
<dbReference type="RefSeq" id="WP_348395971.1">
    <property type="nucleotide sequence ID" value="NZ_CP136600.1"/>
</dbReference>
<evidence type="ECO:0000313" key="3">
    <source>
        <dbReference type="EMBL" id="WOH37178.1"/>
    </source>
</evidence>
<proteinExistence type="predicted"/>
<organism evidence="3 4">
    <name type="scientific">Thalassotalea fonticola</name>
    <dbReference type="NCBI Taxonomy" id="3065649"/>
    <lineage>
        <taxon>Bacteria</taxon>
        <taxon>Pseudomonadati</taxon>
        <taxon>Pseudomonadota</taxon>
        <taxon>Gammaproteobacteria</taxon>
        <taxon>Alteromonadales</taxon>
        <taxon>Colwelliaceae</taxon>
        <taxon>Thalassotalea</taxon>
    </lineage>
</organism>
<dbReference type="InterPro" id="IPR025178">
    <property type="entry name" value="Lnb_N"/>
</dbReference>
<keyword evidence="1" id="KW-0732">Signal</keyword>
<accession>A0ABZ0GNP7</accession>
<keyword evidence="4" id="KW-1185">Reference proteome</keyword>
<reference evidence="3 4" key="1">
    <citation type="submission" date="2023-09" db="EMBL/GenBank/DDBJ databases">
        <authorList>
            <person name="Qi X."/>
        </authorList>
    </citation>
    <scope>NUCLEOTIDE SEQUENCE [LARGE SCALE GENOMIC DNA]</scope>
    <source>
        <strain evidence="3 4">S1-1</strain>
    </source>
</reference>
<protein>
    <submittedName>
        <fullName evidence="3">DUF4105 domain-containing protein</fullName>
    </submittedName>
</protein>
<name>A0ABZ0GNP7_9GAMM</name>
<dbReference type="Proteomes" id="UP001301442">
    <property type="component" value="Chromosome"/>
</dbReference>
<feature type="domain" description="Lnb N-terminal periplasmic" evidence="2">
    <location>
        <begin position="168"/>
        <end position="322"/>
    </location>
</feature>
<sequence length="555" mass="63786">MHLKSSFALLFTVLFVCACTSQRLTPPENLSSVEHLANQNQLEHILADEVVKFSKVKALKSKSLFGSNDLSKIDSIAAVLLATENVSLLPDEEFYRVFNIVGNHQSDVLNSFALALSSFITRHDYHCVRPVYAQYFITRYGLKASATECKNNLPIHLTSTLTTQNKLNIDADRVSAIHILFAGSGEGIVSTFGHISLRLIVCPENDYSEQACNSNLFEHIVLGFRAHVDEFNLDPFQGLFGGYNSYLFAHDFIDTYQEYAIGEFREIYSLPLKMTKAQRKLLLRNLIDIHWSFSGNYKFLTNNCSILMQTALLNSWPELSNDPELTELYWRPDNFFKALTSSKLTKSSKLSDLEVAEQQGFYFSSTLPIYQQAMESINSYLKESNYDDIESYLNSEPIIRFENANKDSLYQATLKKNKKLLSAQILLEELSVVRTQRWLSVELAAYFAKNDIKSINKHMQNILNEQEIVTYQQCLLLPVLASIKAIKLKDGIPENVIKDDDYNFCHSAQEKLNLKQVRLQLKNFDPKQWRLVERAYRYWRDSVKNVDTYIRMESM</sequence>
<dbReference type="Pfam" id="PF13387">
    <property type="entry name" value="Lnb_N"/>
    <property type="match status" value="1"/>
</dbReference>
<evidence type="ECO:0000256" key="1">
    <source>
        <dbReference type="SAM" id="SignalP"/>
    </source>
</evidence>
<gene>
    <name evidence="3" type="ORF">RI844_17705</name>
</gene>
<evidence type="ECO:0000259" key="2">
    <source>
        <dbReference type="Pfam" id="PF13387"/>
    </source>
</evidence>
<feature type="signal peptide" evidence="1">
    <location>
        <begin position="1"/>
        <end position="18"/>
    </location>
</feature>
<dbReference type="PROSITE" id="PS51257">
    <property type="entry name" value="PROKAR_LIPOPROTEIN"/>
    <property type="match status" value="1"/>
</dbReference>
<evidence type="ECO:0000313" key="4">
    <source>
        <dbReference type="Proteomes" id="UP001301442"/>
    </source>
</evidence>
<feature type="chain" id="PRO_5047195733" evidence="1">
    <location>
        <begin position="19"/>
        <end position="555"/>
    </location>
</feature>